<keyword evidence="2" id="KW-1185">Reference proteome</keyword>
<dbReference type="Gene3D" id="1.10.287.1060">
    <property type="entry name" value="ESAT-6-like"/>
    <property type="match status" value="1"/>
</dbReference>
<comment type="caution">
    <text evidence="1">The sequence shown here is derived from an EMBL/GenBank/DDBJ whole genome shotgun (WGS) entry which is preliminary data.</text>
</comment>
<evidence type="ECO:0000313" key="2">
    <source>
        <dbReference type="Proteomes" id="UP001299283"/>
    </source>
</evidence>
<reference evidence="1 2" key="1">
    <citation type="submission" date="2023-12" db="EMBL/GenBank/DDBJ databases">
        <title>Description of new species of Mycobacterium terrae complex isolated from sewage at the Sao Paulo Zoological Park Foundation in Brazil.</title>
        <authorList>
            <person name="Romagnoli C.L."/>
            <person name="Conceicao E.C."/>
            <person name="Machado E."/>
            <person name="Barreto L.B.P.F."/>
            <person name="Sharma A."/>
            <person name="Silva N.M."/>
            <person name="Marques L.E."/>
            <person name="Juliana M.A."/>
            <person name="Lourenco M.C.S."/>
            <person name="Digiampietri L.A."/>
            <person name="Suffys P.N."/>
            <person name="Viana-Niero C."/>
        </authorList>
    </citation>
    <scope>NUCLEOTIDE SEQUENCE [LARGE SCALE GENOMIC DNA]</scope>
    <source>
        <strain evidence="1 2">MYC017</strain>
    </source>
</reference>
<evidence type="ECO:0000313" key="1">
    <source>
        <dbReference type="EMBL" id="MEB3069856.1"/>
    </source>
</evidence>
<evidence type="ECO:0008006" key="3">
    <source>
        <dbReference type="Google" id="ProtNLM"/>
    </source>
</evidence>
<accession>A0ABU5YYE3</accession>
<organism evidence="1 2">
    <name type="scientific">[Mycobacterium] vasticus</name>
    <dbReference type="NCBI Taxonomy" id="2875777"/>
    <lineage>
        <taxon>Bacteria</taxon>
        <taxon>Bacillati</taxon>
        <taxon>Actinomycetota</taxon>
        <taxon>Actinomycetes</taxon>
        <taxon>Mycobacteriales</taxon>
        <taxon>Mycobacteriaceae</taxon>
        <taxon>Mycolicibacter</taxon>
    </lineage>
</organism>
<proteinExistence type="predicted"/>
<sequence>MAANPIDPAKLSVHPELLHTHASRVADATDVARTFGGRHAGYISECATAWAGASAEALAELSAHWETSDAQLHGRVGAFSTAIREGGHRYTATEDANAFKFTALRKRSGIS</sequence>
<dbReference type="SUPFAM" id="SSF140453">
    <property type="entry name" value="EsxAB dimer-like"/>
    <property type="match status" value="1"/>
</dbReference>
<dbReference type="InterPro" id="IPR036689">
    <property type="entry name" value="ESAT-6-like_sf"/>
</dbReference>
<name>A0ABU5YYE3_9MYCO</name>
<dbReference type="EMBL" id="JAYJJQ010000009">
    <property type="protein sequence ID" value="MEB3069856.1"/>
    <property type="molecule type" value="Genomic_DNA"/>
</dbReference>
<dbReference type="RefSeq" id="WP_225398382.1">
    <property type="nucleotide sequence ID" value="NZ_JAYJJQ010000009.1"/>
</dbReference>
<protein>
    <recommendedName>
        <fullName evidence="3">WXG100 family type VII secretion target</fullName>
    </recommendedName>
</protein>
<gene>
    <name evidence="1" type="ORF">K5L39_11730</name>
</gene>
<dbReference type="Proteomes" id="UP001299283">
    <property type="component" value="Unassembled WGS sequence"/>
</dbReference>